<evidence type="ECO:0000313" key="2">
    <source>
        <dbReference type="EMBL" id="NYD85051.1"/>
    </source>
</evidence>
<accession>A0A7Y9FFG1</accession>
<dbReference type="EMBL" id="BONN01000009">
    <property type="protein sequence ID" value="GIG33756.1"/>
    <property type="molecule type" value="Genomic_DNA"/>
</dbReference>
<organism evidence="2 3">
    <name type="scientific">Cellulomonas oligotrophica</name>
    <dbReference type="NCBI Taxonomy" id="931536"/>
    <lineage>
        <taxon>Bacteria</taxon>
        <taxon>Bacillati</taxon>
        <taxon>Actinomycetota</taxon>
        <taxon>Actinomycetes</taxon>
        <taxon>Micrococcales</taxon>
        <taxon>Cellulomonadaceae</taxon>
        <taxon>Cellulomonas</taxon>
    </lineage>
</organism>
<dbReference type="Proteomes" id="UP000618382">
    <property type="component" value="Unassembled WGS sequence"/>
</dbReference>
<name>A0A7Y9FFG1_9CELL</name>
<evidence type="ECO:0000313" key="4">
    <source>
        <dbReference type="Proteomes" id="UP000618382"/>
    </source>
</evidence>
<protein>
    <submittedName>
        <fullName evidence="2">Uncharacterized protein</fullName>
    </submittedName>
</protein>
<dbReference type="AlphaFoldDB" id="A0A7Y9FFG1"/>
<sequence length="172" mass="18875">MRLLPRRDRLPDDVRRGLDLGGDAVLAAAPLSPAGWVVASRRALHLVRDDAPRARTAWADVDHGSLDAQTRTLTVRWVSGARTDLVLADDSRASRDLAQVFRERVQQSVVHVVHVPVDDREKVVVRVALRRAEDGTLFTQTLGAGTVDLDDPGVRRAVEAGEGRVREEAGLR</sequence>
<reference evidence="1 4" key="2">
    <citation type="submission" date="2021-01" db="EMBL/GenBank/DDBJ databases">
        <title>Whole genome shotgun sequence of Cellulomonas oligotrophica NBRC 109435.</title>
        <authorList>
            <person name="Komaki H."/>
            <person name="Tamura T."/>
        </authorList>
    </citation>
    <scope>NUCLEOTIDE SEQUENCE [LARGE SCALE GENOMIC DNA]</scope>
    <source>
        <strain evidence="1 4">NBRC 109435</strain>
    </source>
</reference>
<evidence type="ECO:0000313" key="3">
    <source>
        <dbReference type="Proteomes" id="UP000577956"/>
    </source>
</evidence>
<proteinExistence type="predicted"/>
<dbReference type="EMBL" id="JACCBK010000001">
    <property type="protein sequence ID" value="NYD85051.1"/>
    <property type="molecule type" value="Genomic_DNA"/>
</dbReference>
<reference evidence="2 3" key="1">
    <citation type="submission" date="2020-07" db="EMBL/GenBank/DDBJ databases">
        <title>Sequencing the genomes of 1000 actinobacteria strains.</title>
        <authorList>
            <person name="Klenk H.-P."/>
        </authorList>
    </citation>
    <scope>NUCLEOTIDE SEQUENCE [LARGE SCALE GENOMIC DNA]</scope>
    <source>
        <strain evidence="2 3">DSM 24482</strain>
    </source>
</reference>
<evidence type="ECO:0000313" key="1">
    <source>
        <dbReference type="EMBL" id="GIG33756.1"/>
    </source>
</evidence>
<keyword evidence="4" id="KW-1185">Reference proteome</keyword>
<comment type="caution">
    <text evidence="2">The sequence shown here is derived from an EMBL/GenBank/DDBJ whole genome shotgun (WGS) entry which is preliminary data.</text>
</comment>
<dbReference type="Proteomes" id="UP000577956">
    <property type="component" value="Unassembled WGS sequence"/>
</dbReference>
<dbReference type="RefSeq" id="WP_140458691.1">
    <property type="nucleotide sequence ID" value="NZ_BAABFI010000003.1"/>
</dbReference>
<gene>
    <name evidence="2" type="ORF">BKA21_000600</name>
    <name evidence="1" type="ORF">Col01nite_29150</name>
</gene>